<accession>A0A366EEF6</accession>
<evidence type="ECO:0000313" key="6">
    <source>
        <dbReference type="Proteomes" id="UP000252254"/>
    </source>
</evidence>
<dbReference type="STRING" id="200904.GCA_900168775_03381"/>
<dbReference type="PROSITE" id="PS00061">
    <property type="entry name" value="ADH_SHORT"/>
    <property type="match status" value="1"/>
</dbReference>
<evidence type="ECO:0000256" key="3">
    <source>
        <dbReference type="RuleBase" id="RU000363"/>
    </source>
</evidence>
<keyword evidence="6" id="KW-1185">Reference proteome</keyword>
<evidence type="ECO:0000256" key="2">
    <source>
        <dbReference type="ARBA" id="ARBA00023002"/>
    </source>
</evidence>
<dbReference type="PRINTS" id="PR00081">
    <property type="entry name" value="GDHRDH"/>
</dbReference>
<dbReference type="SUPFAM" id="SSF51735">
    <property type="entry name" value="NAD(P)-binding Rossmann-fold domains"/>
    <property type="match status" value="1"/>
</dbReference>
<gene>
    <name evidence="5" type="ORF">DES48_103125</name>
</gene>
<dbReference type="InterPro" id="IPR057326">
    <property type="entry name" value="KR_dom"/>
</dbReference>
<comment type="similarity">
    <text evidence="1 3">Belongs to the short-chain dehydrogenases/reductases (SDR) family.</text>
</comment>
<dbReference type="GO" id="GO:0008206">
    <property type="term" value="P:bile acid metabolic process"/>
    <property type="evidence" value="ECO:0007669"/>
    <property type="project" value="UniProtKB-ARBA"/>
</dbReference>
<keyword evidence="2" id="KW-0560">Oxidoreductase</keyword>
<evidence type="ECO:0000313" key="5">
    <source>
        <dbReference type="EMBL" id="RBO99798.1"/>
    </source>
</evidence>
<dbReference type="EMBL" id="QNRI01000003">
    <property type="protein sequence ID" value="RBO99798.1"/>
    <property type="molecule type" value="Genomic_DNA"/>
</dbReference>
<protein>
    <submittedName>
        <fullName evidence="5">3-oxoacyl-[acyl-carrier protein] reductase</fullName>
    </submittedName>
</protein>
<feature type="domain" description="Ketoreductase" evidence="4">
    <location>
        <begin position="12"/>
        <end position="197"/>
    </location>
</feature>
<dbReference type="CDD" id="cd05233">
    <property type="entry name" value="SDR_c"/>
    <property type="match status" value="1"/>
</dbReference>
<dbReference type="SMART" id="SM00822">
    <property type="entry name" value="PKS_KR"/>
    <property type="match status" value="1"/>
</dbReference>
<dbReference type="InterPro" id="IPR020904">
    <property type="entry name" value="Sc_DH/Rdtase_CS"/>
</dbReference>
<dbReference type="InterPro" id="IPR002347">
    <property type="entry name" value="SDR_fam"/>
</dbReference>
<dbReference type="Gene3D" id="3.40.50.720">
    <property type="entry name" value="NAD(P)-binding Rossmann-like Domain"/>
    <property type="match status" value="1"/>
</dbReference>
<dbReference type="PANTHER" id="PTHR43975">
    <property type="entry name" value="ZGC:101858"/>
    <property type="match status" value="1"/>
</dbReference>
<dbReference type="Proteomes" id="UP000252254">
    <property type="component" value="Unassembled WGS sequence"/>
</dbReference>
<dbReference type="RefSeq" id="WP_113867936.1">
    <property type="nucleotide sequence ID" value="NZ_BAABQN010000004.1"/>
</dbReference>
<dbReference type="PRINTS" id="PR00080">
    <property type="entry name" value="SDRFAMILY"/>
</dbReference>
<proteinExistence type="inferred from homology"/>
<name>A0A366EEF6_9BACI</name>
<dbReference type="Pfam" id="PF00106">
    <property type="entry name" value="adh_short"/>
    <property type="match status" value="1"/>
</dbReference>
<dbReference type="OrthoDB" id="9803333at2"/>
<evidence type="ECO:0000259" key="4">
    <source>
        <dbReference type="SMART" id="SM00822"/>
    </source>
</evidence>
<dbReference type="InterPro" id="IPR036291">
    <property type="entry name" value="NAD(P)-bd_dom_sf"/>
</dbReference>
<sequence>MTIFNETTLQGKHVLITGATGGIGYQTAITVAEMGAKVTITGRQEEKLKQLEQVLKEKNTQTEVFSYVADLAEPTEQQALIEQAQLTFGPITHLVNSAGAFADDKVEDLTQAQLEHTMYLNYTIPILLTQQVFPAMKKMNTGAIVNVSSLSGLRGTFGGTAYCGSKFALIGFTQSFALEAIQYGVRVNAVCPGFVETEMAYTAMRKKGMRANRSFEEQYEVSRQGLPSGHITTPKEVANTIVFLLTDAAKNIVGESVKISGGAVMR</sequence>
<evidence type="ECO:0000256" key="1">
    <source>
        <dbReference type="ARBA" id="ARBA00006484"/>
    </source>
</evidence>
<dbReference type="FunFam" id="3.40.50.720:FF:000084">
    <property type="entry name" value="Short-chain dehydrogenase reductase"/>
    <property type="match status" value="1"/>
</dbReference>
<dbReference type="PANTHER" id="PTHR43975:SF2">
    <property type="entry name" value="EG:BACR7A4.14 PROTEIN-RELATED"/>
    <property type="match status" value="1"/>
</dbReference>
<reference evidence="5 6" key="1">
    <citation type="submission" date="2018-06" db="EMBL/GenBank/DDBJ databases">
        <title>Genomic Encyclopedia of Type Strains, Phase IV (KMG-IV): sequencing the most valuable type-strain genomes for metagenomic binning, comparative biology and taxonomic classification.</title>
        <authorList>
            <person name="Goeker M."/>
        </authorList>
    </citation>
    <scope>NUCLEOTIDE SEQUENCE [LARGE SCALE GENOMIC DNA]</scope>
    <source>
        <strain evidence="5 6">DSM 15140</strain>
    </source>
</reference>
<organism evidence="5 6">
    <name type="scientific">Paraliobacillus ryukyuensis</name>
    <dbReference type="NCBI Taxonomy" id="200904"/>
    <lineage>
        <taxon>Bacteria</taxon>
        <taxon>Bacillati</taxon>
        <taxon>Bacillota</taxon>
        <taxon>Bacilli</taxon>
        <taxon>Bacillales</taxon>
        <taxon>Bacillaceae</taxon>
        <taxon>Paraliobacillus</taxon>
    </lineage>
</organism>
<comment type="caution">
    <text evidence="5">The sequence shown here is derived from an EMBL/GenBank/DDBJ whole genome shotgun (WGS) entry which is preliminary data.</text>
</comment>
<dbReference type="GO" id="GO:0016491">
    <property type="term" value="F:oxidoreductase activity"/>
    <property type="evidence" value="ECO:0007669"/>
    <property type="project" value="UniProtKB-KW"/>
</dbReference>
<dbReference type="AlphaFoldDB" id="A0A366EEF6"/>